<protein>
    <submittedName>
        <fullName evidence="2">Conserved domain protein</fullName>
    </submittedName>
</protein>
<keyword evidence="1" id="KW-0812">Transmembrane</keyword>
<organism evidence="2 3">
    <name type="scientific">Turicibacter sanguinis PC909</name>
    <dbReference type="NCBI Taxonomy" id="702450"/>
    <lineage>
        <taxon>Bacteria</taxon>
        <taxon>Bacillati</taxon>
        <taxon>Bacillota</taxon>
        <taxon>Erysipelotrichia</taxon>
        <taxon>Erysipelotrichales</taxon>
        <taxon>Turicibacteraceae</taxon>
        <taxon>Turicibacter</taxon>
    </lineage>
</organism>
<keyword evidence="1" id="KW-0472">Membrane</keyword>
<dbReference type="Pfam" id="PF03613">
    <property type="entry name" value="EIID-AGA"/>
    <property type="match status" value="1"/>
</dbReference>
<dbReference type="PROSITE" id="PS51108">
    <property type="entry name" value="PTS_EIID"/>
    <property type="match status" value="1"/>
</dbReference>
<reference evidence="2 3" key="1">
    <citation type="journal article" date="2011" name="J. Bacteriol.">
        <title>Draft Genome Sequence of Turicibacter sanguinis PC909, Isolated from Human Feces.</title>
        <authorList>
            <person name="Cuiv P.O."/>
            <person name="Klaassens E.S."/>
            <person name="Durkin A.S."/>
            <person name="Harkins D.M."/>
            <person name="Foster L."/>
            <person name="McCorrison J."/>
            <person name="Torralba M."/>
            <person name="Nelson K.E."/>
            <person name="Morrison M."/>
        </authorList>
    </citation>
    <scope>NUCLEOTIDE SEQUENCE [LARGE SCALE GENOMIC DNA]</scope>
    <source>
        <strain evidence="2 3">PC909</strain>
    </source>
</reference>
<sequence>MKIILGVIVVGALIASYVGVPITAEIPNGESVIVVQEILDGIMPCLLPLGLTFGLYPLVKRGASPLVNIAILVVIGLLGAFIGLF</sequence>
<name>A0ABP2I1I0_9FIRM</name>
<feature type="transmembrane region" description="Helical" evidence="1">
    <location>
        <begin position="39"/>
        <end position="59"/>
    </location>
</feature>
<feature type="transmembrane region" description="Helical" evidence="1">
    <location>
        <begin position="66"/>
        <end position="84"/>
    </location>
</feature>
<keyword evidence="1" id="KW-1133">Transmembrane helix</keyword>
<evidence type="ECO:0000313" key="3">
    <source>
        <dbReference type="Proteomes" id="UP000002938"/>
    </source>
</evidence>
<gene>
    <name evidence="2" type="ORF">CUW_1421</name>
</gene>
<comment type="caution">
    <text evidence="2">The sequence shown here is derived from an EMBL/GenBank/DDBJ whole genome shotgun (WGS) entry which is preliminary data.</text>
</comment>
<evidence type="ECO:0000256" key="1">
    <source>
        <dbReference type="SAM" id="Phobius"/>
    </source>
</evidence>
<keyword evidence="3" id="KW-1185">Reference proteome</keyword>
<proteinExistence type="predicted"/>
<accession>A0ABP2I1I0</accession>
<dbReference type="GeneID" id="60059694"/>
<dbReference type="Proteomes" id="UP000002938">
    <property type="component" value="Unassembled WGS sequence"/>
</dbReference>
<dbReference type="RefSeq" id="WP_006785090.1">
    <property type="nucleotide sequence ID" value="NZ_ADMN01000087.1"/>
</dbReference>
<dbReference type="EMBL" id="ADMN01000087">
    <property type="protein sequence ID" value="EFF63342.1"/>
    <property type="molecule type" value="Genomic_DNA"/>
</dbReference>
<dbReference type="InterPro" id="IPR004704">
    <property type="entry name" value="PTS_IID_man"/>
</dbReference>
<evidence type="ECO:0000313" key="2">
    <source>
        <dbReference type="EMBL" id="EFF63342.1"/>
    </source>
</evidence>